<keyword evidence="3" id="KW-1185">Reference proteome</keyword>
<protein>
    <submittedName>
        <fullName evidence="2">RNF213</fullName>
        <ecNumber evidence="2">2.3.2.27</ecNumber>
    </submittedName>
</protein>
<keyword evidence="2" id="KW-0808">Transferase</keyword>
<sequence length="901" mass="103988">MFDQLVVDNMTDIDAIEGPSILKRKKKIVSVSDQELLLMLRAYQTYPCSWDRIIETVKENIHTLTTDAQDLYKSCNKKQIRTRLSVKEEVAKVKVLETRLTKDHQNVPGPSTANDKRDKILEDLSSEDDNGPLNLEPKKPPKMLLQATKDMLHMLLPYFDFDFLLARTFVASLNLDLFMELDVKHFSTDILLGAIYYFIKSGNNSANESWFYLQQGMFAKVSSQLKDLDCKSKVTTDIVRRAYRIGADVVDQCLAKDFKNILKTKLCISGVETFLCAIHVFENCLTASGMDKKNSNHSDVRMKYEDHIVKRLETSKQVTGTIAKWLMLWNEAFEMKIPDGTVKEGFIRFIQNRLENALNIMAIERCPSFLEVSCLEDGMGENRLVHYGHLLSYVFERNLHPENITNIESFLAETISWPSFPVFVKMYNKYSQALEKECRDHMYEFMVYLKTACQDLYDGNVNVHNLKSICSNRDNFLKIIQEMENLHVGKDIVLQSASLRQMQVVAYEADIAVVQHFIYVCRNCGGNTENLSAIIKKHEDLKNVKLNQICAEARVIATTDETGTVKYVKTLESENPQILDHYCPKVIAWLTEFSYGNHEKMREYTEGDSFTQILNSRGQNLEKDKRKTTDNLEKLQQELKKHYKEEKSDWIDQRIQQFKQYKTICNCLEGAKAIMKVVRAYNLKGNFCQIQDIMKLTGNANTKMKTLDEDLLKTCSVLSEVDRYGPLIFNFNENCDDKAFLEKCKQVWRVLSTDSKLPKKLRGTYENLEWLKSVKKSHGSVEVNSLAQAEAINTSGVYEVGYSGIVTLVKKLLLTDVLKLSVSQEKENDACKEELERNSEERKETFVSKTEEKKKYNYQQLQDLQSRLMLVAGKAEKGNDEVERFTMVNMYILTWYCKLST</sequence>
<dbReference type="PANTHER" id="PTHR22605">
    <property type="entry name" value="RZ-TYPE DOMAIN-CONTAINING PROTEIN"/>
    <property type="match status" value="1"/>
</dbReference>
<evidence type="ECO:0000313" key="3">
    <source>
        <dbReference type="Proteomes" id="UP000683360"/>
    </source>
</evidence>
<feature type="coiled-coil region" evidence="1">
    <location>
        <begin position="618"/>
        <end position="649"/>
    </location>
</feature>
<gene>
    <name evidence="2" type="ORF">MEDL_26706</name>
</gene>
<proteinExistence type="predicted"/>
<keyword evidence="2" id="KW-0012">Acyltransferase</keyword>
<accession>A0A8S3RUD3</accession>
<dbReference type="InterPro" id="IPR031248">
    <property type="entry name" value="RNF213"/>
</dbReference>
<dbReference type="GO" id="GO:0061630">
    <property type="term" value="F:ubiquitin protein ligase activity"/>
    <property type="evidence" value="ECO:0007669"/>
    <property type="project" value="UniProtKB-EC"/>
</dbReference>
<dbReference type="EC" id="2.3.2.27" evidence="2"/>
<dbReference type="PANTHER" id="PTHR22605:SF16">
    <property type="entry name" value="E3 UBIQUITIN-PROTEIN LIGASE RNF213"/>
    <property type="match status" value="1"/>
</dbReference>
<comment type="caution">
    <text evidence="2">The sequence shown here is derived from an EMBL/GenBank/DDBJ whole genome shotgun (WGS) entry which is preliminary data.</text>
</comment>
<organism evidence="2 3">
    <name type="scientific">Mytilus edulis</name>
    <name type="common">Blue mussel</name>
    <dbReference type="NCBI Taxonomy" id="6550"/>
    <lineage>
        <taxon>Eukaryota</taxon>
        <taxon>Metazoa</taxon>
        <taxon>Spiralia</taxon>
        <taxon>Lophotrochozoa</taxon>
        <taxon>Mollusca</taxon>
        <taxon>Bivalvia</taxon>
        <taxon>Autobranchia</taxon>
        <taxon>Pteriomorphia</taxon>
        <taxon>Mytilida</taxon>
        <taxon>Mytiloidea</taxon>
        <taxon>Mytilidae</taxon>
        <taxon>Mytilinae</taxon>
        <taxon>Mytilus</taxon>
    </lineage>
</organism>
<dbReference type="GO" id="GO:0016887">
    <property type="term" value="F:ATP hydrolysis activity"/>
    <property type="evidence" value="ECO:0007669"/>
    <property type="project" value="InterPro"/>
</dbReference>
<evidence type="ECO:0000256" key="1">
    <source>
        <dbReference type="SAM" id="Coils"/>
    </source>
</evidence>
<keyword evidence="1" id="KW-0175">Coiled coil</keyword>
<dbReference type="AlphaFoldDB" id="A0A8S3RUD3"/>
<dbReference type="OrthoDB" id="2423195at2759"/>
<dbReference type="Proteomes" id="UP000683360">
    <property type="component" value="Unassembled WGS sequence"/>
</dbReference>
<evidence type="ECO:0000313" key="2">
    <source>
        <dbReference type="EMBL" id="CAG2212745.1"/>
    </source>
</evidence>
<reference evidence="2" key="1">
    <citation type="submission" date="2021-03" db="EMBL/GenBank/DDBJ databases">
        <authorList>
            <person name="Bekaert M."/>
        </authorList>
    </citation>
    <scope>NUCLEOTIDE SEQUENCE</scope>
</reference>
<name>A0A8S3RUD3_MYTED</name>
<dbReference type="EMBL" id="CAJPWZ010001312">
    <property type="protein sequence ID" value="CAG2212745.1"/>
    <property type="molecule type" value="Genomic_DNA"/>
</dbReference>